<organism evidence="5 6">
    <name type="scientific">Klebsormidium nitens</name>
    <name type="common">Green alga</name>
    <name type="synonym">Ulothrix nitens</name>
    <dbReference type="NCBI Taxonomy" id="105231"/>
    <lineage>
        <taxon>Eukaryota</taxon>
        <taxon>Viridiplantae</taxon>
        <taxon>Streptophyta</taxon>
        <taxon>Klebsormidiophyceae</taxon>
        <taxon>Klebsormidiales</taxon>
        <taxon>Klebsormidiaceae</taxon>
        <taxon>Klebsormidium</taxon>
    </lineage>
</organism>
<feature type="region of interest" description="Disordered" evidence="3">
    <location>
        <begin position="273"/>
        <end position="295"/>
    </location>
</feature>
<comment type="subcellular location">
    <subcellularLocation>
        <location evidence="1">Nucleus</location>
    </subcellularLocation>
</comment>
<reference evidence="5 6" key="1">
    <citation type="journal article" date="2014" name="Nat. Commun.">
        <title>Klebsormidium flaccidum genome reveals primary factors for plant terrestrial adaptation.</title>
        <authorList>
            <person name="Hori K."/>
            <person name="Maruyama F."/>
            <person name="Fujisawa T."/>
            <person name="Togashi T."/>
            <person name="Yamamoto N."/>
            <person name="Seo M."/>
            <person name="Sato S."/>
            <person name="Yamada T."/>
            <person name="Mori H."/>
            <person name="Tajima N."/>
            <person name="Moriyama T."/>
            <person name="Ikeuchi M."/>
            <person name="Watanabe M."/>
            <person name="Wada H."/>
            <person name="Kobayashi K."/>
            <person name="Saito M."/>
            <person name="Masuda T."/>
            <person name="Sasaki-Sekimoto Y."/>
            <person name="Mashiguchi K."/>
            <person name="Awai K."/>
            <person name="Shimojima M."/>
            <person name="Masuda S."/>
            <person name="Iwai M."/>
            <person name="Nobusawa T."/>
            <person name="Narise T."/>
            <person name="Kondo S."/>
            <person name="Saito H."/>
            <person name="Sato R."/>
            <person name="Murakawa M."/>
            <person name="Ihara Y."/>
            <person name="Oshima-Yamada Y."/>
            <person name="Ohtaka K."/>
            <person name="Satoh M."/>
            <person name="Sonobe K."/>
            <person name="Ishii M."/>
            <person name="Ohtani R."/>
            <person name="Kanamori-Sato M."/>
            <person name="Honoki R."/>
            <person name="Miyazaki D."/>
            <person name="Mochizuki H."/>
            <person name="Umetsu J."/>
            <person name="Higashi K."/>
            <person name="Shibata D."/>
            <person name="Kamiya Y."/>
            <person name="Sato N."/>
            <person name="Nakamura Y."/>
            <person name="Tabata S."/>
            <person name="Ida S."/>
            <person name="Kurokawa K."/>
            <person name="Ohta H."/>
        </authorList>
    </citation>
    <scope>NUCLEOTIDE SEQUENCE [LARGE SCALE GENOMIC DNA]</scope>
    <source>
        <strain evidence="5 6">NIES-2285</strain>
    </source>
</reference>
<evidence type="ECO:0000256" key="1">
    <source>
        <dbReference type="ARBA" id="ARBA00004123"/>
    </source>
</evidence>
<dbReference type="Gene3D" id="2.30.30.140">
    <property type="match status" value="1"/>
</dbReference>
<evidence type="ECO:0000259" key="4">
    <source>
        <dbReference type="PROSITE" id="PS50304"/>
    </source>
</evidence>
<evidence type="ECO:0000256" key="3">
    <source>
        <dbReference type="SAM" id="MobiDB-lite"/>
    </source>
</evidence>
<protein>
    <submittedName>
        <fullName evidence="5">Survival of motor neuron-related-splicing factor 30</fullName>
    </submittedName>
</protein>
<gene>
    <name evidence="5" type="ORF">KFL_001740190</name>
</gene>
<dbReference type="AlphaFoldDB" id="A0A1Y1HZF7"/>
<dbReference type="Proteomes" id="UP000054558">
    <property type="component" value="Unassembled WGS sequence"/>
</dbReference>
<feature type="domain" description="Tudor" evidence="4">
    <location>
        <begin position="98"/>
        <end position="156"/>
    </location>
</feature>
<dbReference type="CDD" id="cd04508">
    <property type="entry name" value="Tudor_SF"/>
    <property type="match status" value="1"/>
</dbReference>
<accession>A0A1Y1HZF7</accession>
<dbReference type="OrthoDB" id="79171at2759"/>
<sequence length="295" mass="32914">MQSIQELETNLTTYYAQLQQARQLAASDPSNEEYPTIVQDLEEVINLTADLLTEARSTASAAAPAPVVPPSQALTAALNVGVRKPEPRVVLKKTPEGRLPIGSKVEALYREDGEWYKATIEDFTDAGYLIKYDDFEDKEEVMVEQVRSAEGPGTNPLADAEKVAEEARLALKRKIAEAAEKDPDMPKDLPKSLRINPDDSEEVRATKRKKIHQWKSKQRFEKLEVTQNKRQNAWQQFQTSGSKKKAGFFTGKKKESIFKSPDDLSGKVGVVGSGKGLTDFSGRQKHLHSRQDNDT</sequence>
<keyword evidence="2" id="KW-0539">Nucleus</keyword>
<dbReference type="OMA" id="CMAVWSQ"/>
<evidence type="ECO:0000256" key="2">
    <source>
        <dbReference type="ARBA" id="ARBA00023242"/>
    </source>
</evidence>
<keyword evidence="6" id="KW-1185">Reference proteome</keyword>
<dbReference type="EMBL" id="DF237123">
    <property type="protein sequence ID" value="GAQ84060.1"/>
    <property type="molecule type" value="Genomic_DNA"/>
</dbReference>
<evidence type="ECO:0000313" key="5">
    <source>
        <dbReference type="EMBL" id="GAQ84060.1"/>
    </source>
</evidence>
<feature type="region of interest" description="Disordered" evidence="3">
    <location>
        <begin position="181"/>
        <end position="211"/>
    </location>
</feature>
<name>A0A1Y1HZF7_KLENI</name>
<dbReference type="InterPro" id="IPR002999">
    <property type="entry name" value="Tudor"/>
</dbReference>
<dbReference type="GO" id="GO:0005634">
    <property type="term" value="C:nucleus"/>
    <property type="evidence" value="ECO:0000318"/>
    <property type="project" value="GO_Central"/>
</dbReference>
<evidence type="ECO:0000313" key="6">
    <source>
        <dbReference type="Proteomes" id="UP000054558"/>
    </source>
</evidence>
<dbReference type="PANTHER" id="PTHR13681:SF26">
    <property type="entry name" value="SURVIVAL OF MOTOR NEURON-RELATED-SPLICING FACTOR 30"/>
    <property type="match status" value="1"/>
</dbReference>
<dbReference type="PROSITE" id="PS50304">
    <property type="entry name" value="TUDOR"/>
    <property type="match status" value="1"/>
</dbReference>
<dbReference type="SUPFAM" id="SSF63748">
    <property type="entry name" value="Tudor/PWWP/MBT"/>
    <property type="match status" value="1"/>
</dbReference>
<proteinExistence type="predicted"/>
<dbReference type="STRING" id="105231.A0A1Y1HZF7"/>
<feature type="compositionally biased region" description="Basic and acidic residues" evidence="3">
    <location>
        <begin position="181"/>
        <end position="191"/>
    </location>
</feature>
<dbReference type="SMART" id="SM00333">
    <property type="entry name" value="TUDOR"/>
    <property type="match status" value="1"/>
</dbReference>
<dbReference type="PANTHER" id="PTHR13681">
    <property type="entry name" value="SURVIVAL OF MOTOR NEURON-RELATED-SPLICING FACTOR 30-RELATED"/>
    <property type="match status" value="1"/>
</dbReference>